<protein>
    <recommendedName>
        <fullName evidence="1">Peptidase M1 membrane alanine aminopeptidase domain-containing protein</fullName>
    </recommendedName>
</protein>
<evidence type="ECO:0000259" key="1">
    <source>
        <dbReference type="Pfam" id="PF01433"/>
    </source>
</evidence>
<dbReference type="EMBL" id="BTPD01000011">
    <property type="protein sequence ID" value="GMQ30702.1"/>
    <property type="molecule type" value="Genomic_DNA"/>
</dbReference>
<proteinExistence type="predicted"/>
<reference evidence="2 3" key="1">
    <citation type="submission" date="2023-08" db="EMBL/GenBank/DDBJ databases">
        <title>Draft genome sequence of Algoriphagus confluentis.</title>
        <authorList>
            <person name="Takatani N."/>
            <person name="Hosokawa M."/>
            <person name="Sawabe T."/>
        </authorList>
    </citation>
    <scope>NUCLEOTIDE SEQUENCE [LARGE SCALE GENOMIC DNA]</scope>
    <source>
        <strain evidence="2 3">NBRC 111222</strain>
    </source>
</reference>
<dbReference type="Proteomes" id="UP001338309">
    <property type="component" value="Unassembled WGS sequence"/>
</dbReference>
<dbReference type="Gene3D" id="1.10.390.10">
    <property type="entry name" value="Neutral Protease Domain 2"/>
    <property type="match status" value="1"/>
</dbReference>
<gene>
    <name evidence="2" type="ORF">Aconfl_33450</name>
</gene>
<dbReference type="PANTHER" id="PTHR11533:SF174">
    <property type="entry name" value="PUROMYCIN-SENSITIVE AMINOPEPTIDASE-RELATED"/>
    <property type="match status" value="1"/>
</dbReference>
<feature type="domain" description="Peptidase M1 membrane alanine aminopeptidase" evidence="1">
    <location>
        <begin position="305"/>
        <end position="485"/>
    </location>
</feature>
<accession>A0ABQ6PSZ4</accession>
<keyword evidence="3" id="KW-1185">Reference proteome</keyword>
<dbReference type="PANTHER" id="PTHR11533">
    <property type="entry name" value="PROTEASE M1 ZINC METALLOPROTEASE"/>
    <property type="match status" value="1"/>
</dbReference>
<dbReference type="SUPFAM" id="SSF55486">
    <property type="entry name" value="Metalloproteases ('zincins'), catalytic domain"/>
    <property type="match status" value="1"/>
</dbReference>
<evidence type="ECO:0000313" key="2">
    <source>
        <dbReference type="EMBL" id="GMQ30702.1"/>
    </source>
</evidence>
<dbReference type="InterPro" id="IPR014782">
    <property type="entry name" value="Peptidase_M1_dom"/>
</dbReference>
<organism evidence="2 3">
    <name type="scientific">Algoriphagus confluentis</name>
    <dbReference type="NCBI Taxonomy" id="1697556"/>
    <lineage>
        <taxon>Bacteria</taxon>
        <taxon>Pseudomonadati</taxon>
        <taxon>Bacteroidota</taxon>
        <taxon>Cytophagia</taxon>
        <taxon>Cytophagales</taxon>
        <taxon>Cyclobacteriaceae</taxon>
        <taxon>Algoriphagus</taxon>
    </lineage>
</organism>
<dbReference type="RefSeq" id="WP_338225413.1">
    <property type="nucleotide sequence ID" value="NZ_BTPD01000011.1"/>
</dbReference>
<dbReference type="InterPro" id="IPR027268">
    <property type="entry name" value="Peptidase_M4/M1_CTD_sf"/>
</dbReference>
<dbReference type="InterPro" id="IPR050344">
    <property type="entry name" value="Peptidase_M1_aminopeptidases"/>
</dbReference>
<dbReference type="Pfam" id="PF01433">
    <property type="entry name" value="Peptidase_M1"/>
    <property type="match status" value="1"/>
</dbReference>
<sequence length="502" mass="56956">MLLGISLCCVVITLGIVGNQISKGYKAPNKSAQISWMADYEAKFRHYEHIPQPTILAVDISLALFPEENAYSLKGTYSLQNLSSQPLDRLLLNFHPELNLEGAVFKFKNEMIAIDQITSEIFLNEPMTPGGEAYLEFDLSYQLHPYGGFSSDNAMLKNGSFLRLSRYLPEFGYLRSFELEDPELRKSFGLGEKTLPKTLEDPKENPLDMISLSIRISTSANQMAFGTGELVRAEKVNDRNFYTYRADSVPFRFAVSSGSYQQSSIEHKGIPIKVYFHPQHDENVDLLLAHAAYALDYCIKNFGDFPFESLSFVEVSSMASGFNATAYPAVIFINEGQAFHSRLKDQAENDVILELAAHEIAHFWWGGNRILPDQREGAAFLTETLAMYTEMMVYKHRYGVEKMKEKLDLHRQIYQMEKGYFVPQSLSRVNPSFTHLSYSKGALVMVELSELLGEERLNGMLKEFLTTYTYPKRPISLDLINILCKGATDLECTKIRELLEGN</sequence>
<comment type="caution">
    <text evidence="2">The sequence shown here is derived from an EMBL/GenBank/DDBJ whole genome shotgun (WGS) entry which is preliminary data.</text>
</comment>
<name>A0ABQ6PSZ4_9BACT</name>
<evidence type="ECO:0000313" key="3">
    <source>
        <dbReference type="Proteomes" id="UP001338309"/>
    </source>
</evidence>